<dbReference type="InterPro" id="IPR009057">
    <property type="entry name" value="Homeodomain-like_sf"/>
</dbReference>
<dbReference type="PRINTS" id="PR00455">
    <property type="entry name" value="HTHTETR"/>
</dbReference>
<keyword evidence="3" id="KW-0804">Transcription</keyword>
<proteinExistence type="predicted"/>
<gene>
    <name evidence="6" type="ORF">EV186_10164</name>
</gene>
<dbReference type="GO" id="GO:0003700">
    <property type="term" value="F:DNA-binding transcription factor activity"/>
    <property type="evidence" value="ECO:0007669"/>
    <property type="project" value="TreeGrafter"/>
</dbReference>
<evidence type="ECO:0000313" key="6">
    <source>
        <dbReference type="EMBL" id="TDQ04123.1"/>
    </source>
</evidence>
<sequence>MPTTRDRILDAAEKVLRTAGYAHATTKEIAREAGYSEATLYKNFADKTAIFIAVLRERLPSPANVTGDGTLEENLTRLTRAALDFYLRSFPISVSVFSSRAFLAAHIEALRAVNSGPNHILNGVTEYLKTRQADIRPDADIEAAAALLLGACFQRVFFVQFDETPPTPGQLDAWAAAYARTTTAALT</sequence>
<keyword evidence="2 4" id="KW-0238">DNA-binding</keyword>
<dbReference type="SUPFAM" id="SSF46689">
    <property type="entry name" value="Homeodomain-like"/>
    <property type="match status" value="1"/>
</dbReference>
<evidence type="ECO:0000256" key="2">
    <source>
        <dbReference type="ARBA" id="ARBA00023125"/>
    </source>
</evidence>
<dbReference type="AlphaFoldDB" id="A0A4R6SLT9"/>
<dbReference type="InterPro" id="IPR001647">
    <property type="entry name" value="HTH_TetR"/>
</dbReference>
<dbReference type="Gene3D" id="1.10.357.10">
    <property type="entry name" value="Tetracycline Repressor, domain 2"/>
    <property type="match status" value="1"/>
</dbReference>
<dbReference type="GO" id="GO:0000976">
    <property type="term" value="F:transcription cis-regulatory region binding"/>
    <property type="evidence" value="ECO:0007669"/>
    <property type="project" value="TreeGrafter"/>
</dbReference>
<dbReference type="Pfam" id="PF00440">
    <property type="entry name" value="TetR_N"/>
    <property type="match status" value="1"/>
</dbReference>
<evidence type="ECO:0000256" key="1">
    <source>
        <dbReference type="ARBA" id="ARBA00023015"/>
    </source>
</evidence>
<dbReference type="EMBL" id="SNXZ01000001">
    <property type="protein sequence ID" value="TDQ04123.1"/>
    <property type="molecule type" value="Genomic_DNA"/>
</dbReference>
<evidence type="ECO:0000313" key="7">
    <source>
        <dbReference type="Proteomes" id="UP000295444"/>
    </source>
</evidence>
<evidence type="ECO:0000259" key="5">
    <source>
        <dbReference type="PROSITE" id="PS50977"/>
    </source>
</evidence>
<evidence type="ECO:0000256" key="3">
    <source>
        <dbReference type="ARBA" id="ARBA00023163"/>
    </source>
</evidence>
<dbReference type="RefSeq" id="WP_133847088.1">
    <property type="nucleotide sequence ID" value="NZ_SNXZ01000001.1"/>
</dbReference>
<evidence type="ECO:0000256" key="4">
    <source>
        <dbReference type="PROSITE-ProRule" id="PRU00335"/>
    </source>
</evidence>
<dbReference type="PROSITE" id="PS50977">
    <property type="entry name" value="HTH_TETR_2"/>
    <property type="match status" value="1"/>
</dbReference>
<reference evidence="6 7" key="1">
    <citation type="submission" date="2019-03" db="EMBL/GenBank/DDBJ databases">
        <title>Genomic Encyclopedia of Type Strains, Phase IV (KMG-IV): sequencing the most valuable type-strain genomes for metagenomic binning, comparative biology and taxonomic classification.</title>
        <authorList>
            <person name="Goeker M."/>
        </authorList>
    </citation>
    <scope>NUCLEOTIDE SEQUENCE [LARGE SCALE GENOMIC DNA]</scope>
    <source>
        <strain evidence="6 7">DSM 45361</strain>
    </source>
</reference>
<keyword evidence="7" id="KW-1185">Reference proteome</keyword>
<feature type="domain" description="HTH tetR-type" evidence="5">
    <location>
        <begin position="2"/>
        <end position="62"/>
    </location>
</feature>
<dbReference type="Gene3D" id="1.10.10.60">
    <property type="entry name" value="Homeodomain-like"/>
    <property type="match status" value="1"/>
</dbReference>
<comment type="caution">
    <text evidence="6">The sequence shown here is derived from an EMBL/GenBank/DDBJ whole genome shotgun (WGS) entry which is preliminary data.</text>
</comment>
<dbReference type="PANTHER" id="PTHR30055:SF234">
    <property type="entry name" value="HTH-TYPE TRANSCRIPTIONAL REGULATOR BETI"/>
    <property type="match status" value="1"/>
</dbReference>
<organism evidence="6 7">
    <name type="scientific">Labedaea rhizosphaerae</name>
    <dbReference type="NCBI Taxonomy" id="598644"/>
    <lineage>
        <taxon>Bacteria</taxon>
        <taxon>Bacillati</taxon>
        <taxon>Actinomycetota</taxon>
        <taxon>Actinomycetes</taxon>
        <taxon>Pseudonocardiales</taxon>
        <taxon>Pseudonocardiaceae</taxon>
        <taxon>Labedaea</taxon>
    </lineage>
</organism>
<dbReference type="InterPro" id="IPR050109">
    <property type="entry name" value="HTH-type_TetR-like_transc_reg"/>
</dbReference>
<accession>A0A4R6SLT9</accession>
<name>A0A4R6SLT9_LABRH</name>
<dbReference type="OrthoDB" id="3472897at2"/>
<feature type="DNA-binding region" description="H-T-H motif" evidence="4">
    <location>
        <begin position="25"/>
        <end position="44"/>
    </location>
</feature>
<keyword evidence="1" id="KW-0805">Transcription regulation</keyword>
<dbReference type="PANTHER" id="PTHR30055">
    <property type="entry name" value="HTH-TYPE TRANSCRIPTIONAL REGULATOR RUTR"/>
    <property type="match status" value="1"/>
</dbReference>
<dbReference type="Proteomes" id="UP000295444">
    <property type="component" value="Unassembled WGS sequence"/>
</dbReference>
<protein>
    <submittedName>
        <fullName evidence="6">TetR family transcriptional regulator</fullName>
    </submittedName>
</protein>